<accession>A0A8J3G8A9</accession>
<dbReference type="PRINTS" id="PR00741">
    <property type="entry name" value="GLHYDRLASE29"/>
</dbReference>
<dbReference type="EC" id="3.2.1.51" evidence="3"/>
<dbReference type="GO" id="GO:0005764">
    <property type="term" value="C:lysosome"/>
    <property type="evidence" value="ECO:0007669"/>
    <property type="project" value="TreeGrafter"/>
</dbReference>
<proteinExistence type="inferred from homology"/>
<keyword evidence="5" id="KW-0378">Hydrolase</keyword>
<dbReference type="PANTHER" id="PTHR10030">
    <property type="entry name" value="ALPHA-L-FUCOSIDASE"/>
    <property type="match status" value="1"/>
</dbReference>
<evidence type="ECO:0000256" key="1">
    <source>
        <dbReference type="ARBA" id="ARBA00004071"/>
    </source>
</evidence>
<dbReference type="Pfam" id="PF16757">
    <property type="entry name" value="Fucosidase_C"/>
    <property type="match status" value="1"/>
</dbReference>
<dbReference type="InterPro" id="IPR017853">
    <property type="entry name" value="GH"/>
</dbReference>
<evidence type="ECO:0000256" key="6">
    <source>
        <dbReference type="ARBA" id="ARBA00023295"/>
    </source>
</evidence>
<feature type="domain" description="Alpha-L-fucosidase C-terminal" evidence="9">
    <location>
        <begin position="412"/>
        <end position="495"/>
    </location>
</feature>
<evidence type="ECO:0000313" key="10">
    <source>
        <dbReference type="EMBL" id="GHB63584.1"/>
    </source>
</evidence>
<dbReference type="Pfam" id="PF01120">
    <property type="entry name" value="Alpha_L_fucos"/>
    <property type="match status" value="1"/>
</dbReference>
<dbReference type="GO" id="GO:0016139">
    <property type="term" value="P:glycoside catabolic process"/>
    <property type="evidence" value="ECO:0007669"/>
    <property type="project" value="TreeGrafter"/>
</dbReference>
<keyword evidence="6" id="KW-0326">Glycosidase</keyword>
<evidence type="ECO:0000256" key="5">
    <source>
        <dbReference type="ARBA" id="ARBA00022801"/>
    </source>
</evidence>
<feature type="signal peptide" evidence="7">
    <location>
        <begin position="1"/>
        <end position="19"/>
    </location>
</feature>
<comment type="caution">
    <text evidence="10">The sequence shown here is derived from an EMBL/GenBank/DDBJ whole genome shotgun (WGS) entry which is preliminary data.</text>
</comment>
<gene>
    <name evidence="10" type="primary">fucA</name>
    <name evidence="10" type="ORF">GCM10007390_16780</name>
</gene>
<name>A0A8J3G8A9_9BACT</name>
<evidence type="ECO:0000256" key="4">
    <source>
        <dbReference type="ARBA" id="ARBA00022729"/>
    </source>
</evidence>
<dbReference type="SMART" id="SM00812">
    <property type="entry name" value="Alpha_L_fucos"/>
    <property type="match status" value="1"/>
</dbReference>
<dbReference type="InterPro" id="IPR031919">
    <property type="entry name" value="Fucosidase_C"/>
</dbReference>
<dbReference type="SUPFAM" id="SSF51445">
    <property type="entry name" value="(Trans)glycosidases"/>
    <property type="match status" value="1"/>
</dbReference>
<dbReference type="PANTHER" id="PTHR10030:SF37">
    <property type="entry name" value="ALPHA-L-FUCOSIDASE-RELATED"/>
    <property type="match status" value="1"/>
</dbReference>
<keyword evidence="11" id="KW-1185">Reference proteome</keyword>
<dbReference type="InterPro" id="IPR016286">
    <property type="entry name" value="FUC_metazoa-typ"/>
</dbReference>
<evidence type="ECO:0000256" key="2">
    <source>
        <dbReference type="ARBA" id="ARBA00007951"/>
    </source>
</evidence>
<dbReference type="RefSeq" id="WP_189563857.1">
    <property type="nucleotide sequence ID" value="NZ_BMXF01000001.1"/>
</dbReference>
<evidence type="ECO:0000259" key="8">
    <source>
        <dbReference type="Pfam" id="PF01120"/>
    </source>
</evidence>
<feature type="chain" id="PRO_5035232018" description="alpha-L-fucosidase" evidence="7">
    <location>
        <begin position="20"/>
        <end position="496"/>
    </location>
</feature>
<reference evidence="10 11" key="1">
    <citation type="journal article" date="2014" name="Int. J. Syst. Evol. Microbiol.">
        <title>Complete genome sequence of Corynebacterium casei LMG S-19264T (=DSM 44701T), isolated from a smear-ripened cheese.</title>
        <authorList>
            <consortium name="US DOE Joint Genome Institute (JGI-PGF)"/>
            <person name="Walter F."/>
            <person name="Albersmeier A."/>
            <person name="Kalinowski J."/>
            <person name="Ruckert C."/>
        </authorList>
    </citation>
    <scope>NUCLEOTIDE SEQUENCE [LARGE SCALE GENOMIC DNA]</scope>
    <source>
        <strain evidence="10 11">KCTC 12866</strain>
    </source>
</reference>
<comment type="similarity">
    <text evidence="2">Belongs to the glycosyl hydrolase 29 family.</text>
</comment>
<dbReference type="Gene3D" id="2.60.40.1180">
    <property type="entry name" value="Golgi alpha-mannosidase II"/>
    <property type="match status" value="1"/>
</dbReference>
<keyword evidence="4 7" id="KW-0732">Signal</keyword>
<dbReference type="GO" id="GO:0006004">
    <property type="term" value="P:fucose metabolic process"/>
    <property type="evidence" value="ECO:0007669"/>
    <property type="project" value="InterPro"/>
</dbReference>
<evidence type="ECO:0000256" key="3">
    <source>
        <dbReference type="ARBA" id="ARBA00012662"/>
    </source>
</evidence>
<dbReference type="Gene3D" id="3.20.20.80">
    <property type="entry name" value="Glycosidases"/>
    <property type="match status" value="1"/>
</dbReference>
<dbReference type="InterPro" id="IPR013780">
    <property type="entry name" value="Glyco_hydro_b"/>
</dbReference>
<sequence length="496" mass="56833">MKKLLLFIALSCTYVQADAQNKYQENWESIKANYKDPDWFRDAKLGIFIHWGVYAVPAHSSEWYPRNMYQDSIVLGGHGEKLQNKPSGVNLYHVKKYGPLNEFGYKDFIPDFKAEKFDPAAWISLFKDAGAKYIVPVAEHHDAFAMYNSSITPWNSVDMGPHRDVLGELRKETLKQGLKFGASSHLAFNWDFFNKKPSFNNMAPKYALLYGPNHEPYAPASEDFRNYWWSRTKEIIDNYQPDVLWFDFGFDRPEYAPQHLKLAAYYYNKGEEWNKRVVLQSKNLKYESFPLGTNVLDIERSKLNEIRELPWQTDTSVGANSWGYVENWKSKNPNTIVDDLVDIVSKNGNLLLNVGPKADGTIPDDQKNVLLELGKWLEVNGEAIYGTRPYKIYGEGPTKIVEGHLSEDKNKDLGAEDIRYTQQKDGQLYATIMDWPKENKTTIHTLAKGNNLLGKVSSVSLLGYDGKLKFKQAKDGLEITLPDAPVGKYAYVFKIN</sequence>
<dbReference type="PIRSF" id="PIRSF001092">
    <property type="entry name" value="Alpha-L-fucosidase"/>
    <property type="match status" value="1"/>
</dbReference>
<feature type="domain" description="Glycoside hydrolase family 29 N-terminal" evidence="8">
    <location>
        <begin position="15"/>
        <end position="382"/>
    </location>
</feature>
<comment type="function">
    <text evidence="1">Alpha-L-fucosidase is responsible for hydrolyzing the alpha-1,6-linked fucose joined to the reducing-end N-acetylglucosamine of the carbohydrate moieties of glycoproteins.</text>
</comment>
<dbReference type="Proteomes" id="UP000598271">
    <property type="component" value="Unassembled WGS sequence"/>
</dbReference>
<evidence type="ECO:0000259" key="9">
    <source>
        <dbReference type="Pfam" id="PF16757"/>
    </source>
</evidence>
<dbReference type="EMBL" id="BMXF01000001">
    <property type="protein sequence ID" value="GHB63584.1"/>
    <property type="molecule type" value="Genomic_DNA"/>
</dbReference>
<dbReference type="GO" id="GO:0004560">
    <property type="term" value="F:alpha-L-fucosidase activity"/>
    <property type="evidence" value="ECO:0007669"/>
    <property type="project" value="InterPro"/>
</dbReference>
<evidence type="ECO:0000313" key="11">
    <source>
        <dbReference type="Proteomes" id="UP000598271"/>
    </source>
</evidence>
<evidence type="ECO:0000256" key="7">
    <source>
        <dbReference type="SAM" id="SignalP"/>
    </source>
</evidence>
<dbReference type="AlphaFoldDB" id="A0A8J3G8A9"/>
<organism evidence="10 11">
    <name type="scientific">Persicitalea jodogahamensis</name>
    <dbReference type="NCBI Taxonomy" id="402147"/>
    <lineage>
        <taxon>Bacteria</taxon>
        <taxon>Pseudomonadati</taxon>
        <taxon>Bacteroidota</taxon>
        <taxon>Cytophagia</taxon>
        <taxon>Cytophagales</taxon>
        <taxon>Spirosomataceae</taxon>
        <taxon>Persicitalea</taxon>
    </lineage>
</organism>
<protein>
    <recommendedName>
        <fullName evidence="3">alpha-L-fucosidase</fullName>
        <ecNumber evidence="3">3.2.1.51</ecNumber>
    </recommendedName>
</protein>
<dbReference type="InterPro" id="IPR057739">
    <property type="entry name" value="Glyco_hydro_29_N"/>
</dbReference>
<dbReference type="InterPro" id="IPR000933">
    <property type="entry name" value="Glyco_hydro_29"/>
</dbReference>